<evidence type="ECO:0000256" key="5">
    <source>
        <dbReference type="ARBA" id="ARBA00023033"/>
    </source>
</evidence>
<reference evidence="8" key="1">
    <citation type="journal article" date="2020" name="Stud. Mycol.">
        <title>101 Dothideomycetes genomes: a test case for predicting lifestyles and emergence of pathogens.</title>
        <authorList>
            <person name="Haridas S."/>
            <person name="Albert R."/>
            <person name="Binder M."/>
            <person name="Bloem J."/>
            <person name="Labutti K."/>
            <person name="Salamov A."/>
            <person name="Andreopoulos B."/>
            <person name="Baker S."/>
            <person name="Barry K."/>
            <person name="Bills G."/>
            <person name="Bluhm B."/>
            <person name="Cannon C."/>
            <person name="Castanera R."/>
            <person name="Culley D."/>
            <person name="Daum C."/>
            <person name="Ezra D."/>
            <person name="Gonzalez J."/>
            <person name="Henrissat B."/>
            <person name="Kuo A."/>
            <person name="Liang C."/>
            <person name="Lipzen A."/>
            <person name="Lutzoni F."/>
            <person name="Magnuson J."/>
            <person name="Mondo S."/>
            <person name="Nolan M."/>
            <person name="Ohm R."/>
            <person name="Pangilinan J."/>
            <person name="Park H.-J."/>
            <person name="Ramirez L."/>
            <person name="Alfaro M."/>
            <person name="Sun H."/>
            <person name="Tritt A."/>
            <person name="Yoshinaga Y."/>
            <person name="Zwiers L.-H."/>
            <person name="Turgeon B."/>
            <person name="Goodwin S."/>
            <person name="Spatafora J."/>
            <person name="Crous P."/>
            <person name="Grigoriev I."/>
        </authorList>
    </citation>
    <scope>NUCLEOTIDE SEQUENCE</scope>
    <source>
        <strain evidence="8">CBS 473.64</strain>
    </source>
</reference>
<dbReference type="PANTHER" id="PTHR46300">
    <property type="entry name" value="P450, PUTATIVE (EUROFUNG)-RELATED-RELATED"/>
    <property type="match status" value="1"/>
</dbReference>
<feature type="binding site" description="axial binding residue" evidence="6">
    <location>
        <position position="437"/>
    </location>
    <ligand>
        <name>heme</name>
        <dbReference type="ChEBI" id="CHEBI:30413"/>
    </ligand>
    <ligandPart>
        <name>Fe</name>
        <dbReference type="ChEBI" id="CHEBI:18248"/>
    </ligandPart>
</feature>
<keyword evidence="4 6" id="KW-0408">Iron</keyword>
<evidence type="ECO:0000256" key="7">
    <source>
        <dbReference type="RuleBase" id="RU000461"/>
    </source>
</evidence>
<keyword evidence="9" id="KW-1185">Reference proteome</keyword>
<dbReference type="SUPFAM" id="SSF48264">
    <property type="entry name" value="Cytochrome P450"/>
    <property type="match status" value="1"/>
</dbReference>
<evidence type="ECO:0000256" key="1">
    <source>
        <dbReference type="ARBA" id="ARBA00010617"/>
    </source>
</evidence>
<dbReference type="InterPro" id="IPR002401">
    <property type="entry name" value="Cyt_P450_E_grp-I"/>
</dbReference>
<dbReference type="InterPro" id="IPR001128">
    <property type="entry name" value="Cyt_P450"/>
</dbReference>
<gene>
    <name evidence="8" type="ORF">P280DRAFT_469366</name>
</gene>
<keyword evidence="5 7" id="KW-0503">Monooxygenase</keyword>
<dbReference type="PRINTS" id="PR00463">
    <property type="entry name" value="EP450I"/>
</dbReference>
<evidence type="ECO:0000256" key="6">
    <source>
        <dbReference type="PIRSR" id="PIRSR602401-1"/>
    </source>
</evidence>
<dbReference type="InterPro" id="IPR050364">
    <property type="entry name" value="Cytochrome_P450_fung"/>
</dbReference>
<dbReference type="Gene3D" id="1.10.630.10">
    <property type="entry name" value="Cytochrome P450"/>
    <property type="match status" value="1"/>
</dbReference>
<dbReference type="GO" id="GO:0016705">
    <property type="term" value="F:oxidoreductase activity, acting on paired donors, with incorporation or reduction of molecular oxygen"/>
    <property type="evidence" value="ECO:0007669"/>
    <property type="project" value="InterPro"/>
</dbReference>
<dbReference type="Pfam" id="PF00067">
    <property type="entry name" value="p450"/>
    <property type="match status" value="1"/>
</dbReference>
<sequence length="534" mass="61018">MYTVSVSIVLFIVFAVYKLRNVGRRPANYPPGPPTLPILGNLHLMPKTKLHEQFKKWGDEYGPIYSLINGSTTFIVLNSDQAVKDLLDKRSNIYSSRPDNYIPNRMSGGSRIAMMKYGKMWRKIRSTIHEHLNINASKSYIPYQDLETRQLLVNFLDNPTRWVDHLKLLTNSLTTQMVFGFRVTDPDDEKMQQVYTGFQRFGEIFFTVAAQMMDCYPIFRSFPEVLMPIKRTAREHHEIERELYCGHWLTAKEKLQAGTLSPCMCVDLVASQKREGYSDILAGYITGTMLEGGSDTTWSELVGWMQAMVLFPNVARTAQEEIDRVCGDRLPSLEDESNMPYIRCCVKEALRFMPTVSVGIPHAVIEDDWYMGYKIPKGATVTINVWGIHNDPNRHPSPRTFDPTRYADDHQTSYEAAVNPDVTKRDHFLFGAGRRICAGMHIADRSMFLAISRLLWAFNFELPEGATTDPRDLSEGIVMHPRNVPVNITARSEERAEAIRKEWDVVEGKLDEGGQWKKVPEGMFVKQGLKAQKS</sequence>
<accession>A0A6A6RYM7</accession>
<keyword evidence="6 7" id="KW-0349">Heme</keyword>
<dbReference type="InterPro" id="IPR017972">
    <property type="entry name" value="Cyt_P450_CS"/>
</dbReference>
<evidence type="ECO:0000256" key="3">
    <source>
        <dbReference type="ARBA" id="ARBA00023002"/>
    </source>
</evidence>
<evidence type="ECO:0000313" key="9">
    <source>
        <dbReference type="Proteomes" id="UP000799753"/>
    </source>
</evidence>
<dbReference type="AlphaFoldDB" id="A0A6A6RYM7"/>
<dbReference type="PROSITE" id="PS00086">
    <property type="entry name" value="CYTOCHROME_P450"/>
    <property type="match status" value="1"/>
</dbReference>
<keyword evidence="2 6" id="KW-0479">Metal-binding</keyword>
<dbReference type="EMBL" id="MU006784">
    <property type="protein sequence ID" value="KAF2640636.1"/>
    <property type="molecule type" value="Genomic_DNA"/>
</dbReference>
<evidence type="ECO:0000256" key="2">
    <source>
        <dbReference type="ARBA" id="ARBA00022723"/>
    </source>
</evidence>
<dbReference type="GO" id="GO:0004497">
    <property type="term" value="F:monooxygenase activity"/>
    <property type="evidence" value="ECO:0007669"/>
    <property type="project" value="UniProtKB-KW"/>
</dbReference>
<dbReference type="PANTHER" id="PTHR46300:SF2">
    <property type="entry name" value="CYTOCHROME P450 MONOOXYGENASE ALNH-RELATED"/>
    <property type="match status" value="1"/>
</dbReference>
<dbReference type="CDD" id="cd11065">
    <property type="entry name" value="CYP64-like"/>
    <property type="match status" value="1"/>
</dbReference>
<comment type="similarity">
    <text evidence="1 7">Belongs to the cytochrome P450 family.</text>
</comment>
<organism evidence="8 9">
    <name type="scientific">Massarina eburnea CBS 473.64</name>
    <dbReference type="NCBI Taxonomy" id="1395130"/>
    <lineage>
        <taxon>Eukaryota</taxon>
        <taxon>Fungi</taxon>
        <taxon>Dikarya</taxon>
        <taxon>Ascomycota</taxon>
        <taxon>Pezizomycotina</taxon>
        <taxon>Dothideomycetes</taxon>
        <taxon>Pleosporomycetidae</taxon>
        <taxon>Pleosporales</taxon>
        <taxon>Massarineae</taxon>
        <taxon>Massarinaceae</taxon>
        <taxon>Massarina</taxon>
    </lineage>
</organism>
<evidence type="ECO:0000313" key="8">
    <source>
        <dbReference type="EMBL" id="KAF2640636.1"/>
    </source>
</evidence>
<dbReference type="GO" id="GO:0005506">
    <property type="term" value="F:iron ion binding"/>
    <property type="evidence" value="ECO:0007669"/>
    <property type="project" value="InterPro"/>
</dbReference>
<keyword evidence="3 7" id="KW-0560">Oxidoreductase</keyword>
<dbReference type="Proteomes" id="UP000799753">
    <property type="component" value="Unassembled WGS sequence"/>
</dbReference>
<protein>
    <submittedName>
        <fullName evidence="8">Cytochrome P450</fullName>
    </submittedName>
</protein>
<proteinExistence type="inferred from homology"/>
<dbReference type="GO" id="GO:0020037">
    <property type="term" value="F:heme binding"/>
    <property type="evidence" value="ECO:0007669"/>
    <property type="project" value="InterPro"/>
</dbReference>
<name>A0A6A6RYM7_9PLEO</name>
<evidence type="ECO:0000256" key="4">
    <source>
        <dbReference type="ARBA" id="ARBA00023004"/>
    </source>
</evidence>
<dbReference type="InterPro" id="IPR036396">
    <property type="entry name" value="Cyt_P450_sf"/>
</dbReference>
<dbReference type="OrthoDB" id="1055148at2759"/>
<comment type="cofactor">
    <cofactor evidence="6">
        <name>heme</name>
        <dbReference type="ChEBI" id="CHEBI:30413"/>
    </cofactor>
</comment>